<dbReference type="RefSeq" id="WP_206962450.1">
    <property type="nucleotide sequence ID" value="NZ_JAFLRJ010000130.1"/>
</dbReference>
<dbReference type="Proteomes" id="UP000664167">
    <property type="component" value="Unassembled WGS sequence"/>
</dbReference>
<sequence length="167" mass="17872">FKAVKAGKCLPVWDTGYGSGTVEWSSDTPPAPTSDCDTGKALVFVTEVTSSSSSCPTGTDKSSWSYQSASSGESTTLCLTRIYHKNYCVLGKQTGDKISLGPMTAVNCTDKKVPIAYNQIMHITGVYKHSGAITAGICSRSGGDQTRYWVWKIRDGTAVLCTMIYKG</sequence>
<evidence type="ECO:0000313" key="2">
    <source>
        <dbReference type="Proteomes" id="UP000664167"/>
    </source>
</evidence>
<name>A0A939F7B9_9ACTN</name>
<comment type="caution">
    <text evidence="1">The sequence shown here is derived from an EMBL/GenBank/DDBJ whole genome shotgun (WGS) entry which is preliminary data.</text>
</comment>
<dbReference type="AlphaFoldDB" id="A0A939F7B9"/>
<organism evidence="1 2">
    <name type="scientific">Streptomyces beijiangensis</name>
    <dbReference type="NCBI Taxonomy" id="163361"/>
    <lineage>
        <taxon>Bacteria</taxon>
        <taxon>Bacillati</taxon>
        <taxon>Actinomycetota</taxon>
        <taxon>Actinomycetes</taxon>
        <taxon>Kitasatosporales</taxon>
        <taxon>Streptomycetaceae</taxon>
        <taxon>Streptomyces</taxon>
    </lineage>
</organism>
<keyword evidence="2" id="KW-1185">Reference proteome</keyword>
<accession>A0A939F7B9</accession>
<protein>
    <submittedName>
        <fullName evidence="1">Uncharacterized protein</fullName>
    </submittedName>
</protein>
<reference evidence="1" key="1">
    <citation type="submission" date="2021-03" db="EMBL/GenBank/DDBJ databases">
        <title>Streptomyces poriferae sp. nov., a novel marine sponge-derived Actinobacteria species with anti-MRSA activity.</title>
        <authorList>
            <person name="Sandoval-Powers M."/>
            <person name="Kralova S."/>
            <person name="Nguyen G.-S."/>
            <person name="Fawwal D."/>
            <person name="Degnes K."/>
            <person name="Klinkenberg G."/>
            <person name="Sletta H."/>
            <person name="Wentzel A."/>
            <person name="Liles M.R."/>
        </authorList>
    </citation>
    <scope>NUCLEOTIDE SEQUENCE</scope>
    <source>
        <strain evidence="1">DSM 41794</strain>
    </source>
</reference>
<proteinExistence type="predicted"/>
<evidence type="ECO:0000313" key="1">
    <source>
        <dbReference type="EMBL" id="MBO0513024.1"/>
    </source>
</evidence>
<dbReference type="EMBL" id="JAFLRJ010000130">
    <property type="protein sequence ID" value="MBO0513024.1"/>
    <property type="molecule type" value="Genomic_DNA"/>
</dbReference>
<gene>
    <name evidence="1" type="ORF">J0695_14590</name>
</gene>
<feature type="non-terminal residue" evidence="1">
    <location>
        <position position="1"/>
    </location>
</feature>